<keyword evidence="2" id="KW-1185">Reference proteome</keyword>
<dbReference type="AlphaFoldDB" id="A0A6A5VJH7"/>
<evidence type="ECO:0008006" key="3">
    <source>
        <dbReference type="Google" id="ProtNLM"/>
    </source>
</evidence>
<name>A0A6A5VJH7_9PLEO</name>
<evidence type="ECO:0000313" key="1">
    <source>
        <dbReference type="EMBL" id="KAF1976579.1"/>
    </source>
</evidence>
<reference evidence="1" key="1">
    <citation type="journal article" date="2020" name="Stud. Mycol.">
        <title>101 Dothideomycetes genomes: a test case for predicting lifestyles and emergence of pathogens.</title>
        <authorList>
            <person name="Haridas S."/>
            <person name="Albert R."/>
            <person name="Binder M."/>
            <person name="Bloem J."/>
            <person name="Labutti K."/>
            <person name="Salamov A."/>
            <person name="Andreopoulos B."/>
            <person name="Baker S."/>
            <person name="Barry K."/>
            <person name="Bills G."/>
            <person name="Bluhm B."/>
            <person name="Cannon C."/>
            <person name="Castanera R."/>
            <person name="Culley D."/>
            <person name="Daum C."/>
            <person name="Ezra D."/>
            <person name="Gonzalez J."/>
            <person name="Henrissat B."/>
            <person name="Kuo A."/>
            <person name="Liang C."/>
            <person name="Lipzen A."/>
            <person name="Lutzoni F."/>
            <person name="Magnuson J."/>
            <person name="Mondo S."/>
            <person name="Nolan M."/>
            <person name="Ohm R."/>
            <person name="Pangilinan J."/>
            <person name="Park H.-J."/>
            <person name="Ramirez L."/>
            <person name="Alfaro M."/>
            <person name="Sun H."/>
            <person name="Tritt A."/>
            <person name="Yoshinaga Y."/>
            <person name="Zwiers L.-H."/>
            <person name="Turgeon B."/>
            <person name="Goodwin S."/>
            <person name="Spatafora J."/>
            <person name="Crous P."/>
            <person name="Grigoriev I."/>
        </authorList>
    </citation>
    <scope>NUCLEOTIDE SEQUENCE</scope>
    <source>
        <strain evidence="1">CBS 107.79</strain>
    </source>
</reference>
<evidence type="ECO:0000313" key="2">
    <source>
        <dbReference type="Proteomes" id="UP000800036"/>
    </source>
</evidence>
<gene>
    <name evidence="1" type="ORF">BU23DRAFT_565733</name>
</gene>
<organism evidence="1 2">
    <name type="scientific">Bimuria novae-zelandiae CBS 107.79</name>
    <dbReference type="NCBI Taxonomy" id="1447943"/>
    <lineage>
        <taxon>Eukaryota</taxon>
        <taxon>Fungi</taxon>
        <taxon>Dikarya</taxon>
        <taxon>Ascomycota</taxon>
        <taxon>Pezizomycotina</taxon>
        <taxon>Dothideomycetes</taxon>
        <taxon>Pleosporomycetidae</taxon>
        <taxon>Pleosporales</taxon>
        <taxon>Massarineae</taxon>
        <taxon>Didymosphaeriaceae</taxon>
        <taxon>Bimuria</taxon>
    </lineage>
</organism>
<protein>
    <recommendedName>
        <fullName evidence="3">Ankyrin repeat protein</fullName>
    </recommendedName>
</protein>
<sequence length="280" mass="31993">MFFTQLPAELICHIIDSVVQGNDPSQYIRIREANPMKNVLLCGVLHCKTLAGTGQRDVILYLIVSIRGQQSRLEELALQAEERDRTRNSQIVGFVREDIDTHRLDDFGRMTTSQDVKAILIWAAEYSEFELLSDLNNTFHELLLPDFVPPRSYLRLMFRCAVKSKHHFLVQEIIAKTASECPPGLDRLWHFEEHFDTAVKAGDTNLCARLLDLDGVEDYIGGLSSEDYRNFKVLRGAIDLVAYTVSMGWDLMCKDPTQLRIFAILAAIRRGDVKMVKYLL</sequence>
<dbReference type="Proteomes" id="UP000800036">
    <property type="component" value="Unassembled WGS sequence"/>
</dbReference>
<dbReference type="EMBL" id="ML976666">
    <property type="protein sequence ID" value="KAF1976579.1"/>
    <property type="molecule type" value="Genomic_DNA"/>
</dbReference>
<proteinExistence type="predicted"/>
<accession>A0A6A5VJH7</accession>